<dbReference type="Pfam" id="PF25944">
    <property type="entry name" value="Beta-barrel_RND"/>
    <property type="match status" value="1"/>
</dbReference>
<dbReference type="HOGENOM" id="CLU_018816_2_1_7"/>
<evidence type="ECO:0000313" key="10">
    <source>
        <dbReference type="Proteomes" id="UP000006055"/>
    </source>
</evidence>
<evidence type="ECO:0000256" key="1">
    <source>
        <dbReference type="ARBA" id="ARBA00004196"/>
    </source>
</evidence>
<dbReference type="Gene3D" id="1.10.287.470">
    <property type="entry name" value="Helix hairpin bin"/>
    <property type="match status" value="1"/>
</dbReference>
<feature type="coiled-coil region" evidence="3">
    <location>
        <begin position="142"/>
        <end position="173"/>
    </location>
</feature>
<reference evidence="10" key="1">
    <citation type="submission" date="2012-06" db="EMBL/GenBank/DDBJ databases">
        <title>Complete sequence of chromosome of Desulfomonile tiedjei DSM 6799.</title>
        <authorList>
            <person name="Lucas S."/>
            <person name="Copeland A."/>
            <person name="Lapidus A."/>
            <person name="Glavina del Rio T."/>
            <person name="Dalin E."/>
            <person name="Tice H."/>
            <person name="Bruce D."/>
            <person name="Goodwin L."/>
            <person name="Pitluck S."/>
            <person name="Peters L."/>
            <person name="Ovchinnikova G."/>
            <person name="Zeytun A."/>
            <person name="Lu M."/>
            <person name="Kyrpides N."/>
            <person name="Mavromatis K."/>
            <person name="Ivanova N."/>
            <person name="Brettin T."/>
            <person name="Detter J.C."/>
            <person name="Han C."/>
            <person name="Larimer F."/>
            <person name="Land M."/>
            <person name="Hauser L."/>
            <person name="Markowitz V."/>
            <person name="Cheng J.-F."/>
            <person name="Hugenholtz P."/>
            <person name="Woyke T."/>
            <person name="Wu D."/>
            <person name="Spring S."/>
            <person name="Schroeder M."/>
            <person name="Brambilla E."/>
            <person name="Klenk H.-P."/>
            <person name="Eisen J.A."/>
        </authorList>
    </citation>
    <scope>NUCLEOTIDE SEQUENCE [LARGE SCALE GENOMIC DNA]</scope>
    <source>
        <strain evidence="10">ATCC 49306 / DSM 6799 / DCB-1</strain>
    </source>
</reference>
<dbReference type="InterPro" id="IPR006143">
    <property type="entry name" value="RND_pump_MFP"/>
</dbReference>
<dbReference type="GO" id="GO:0022857">
    <property type="term" value="F:transmembrane transporter activity"/>
    <property type="evidence" value="ECO:0007669"/>
    <property type="project" value="InterPro"/>
</dbReference>
<dbReference type="InterPro" id="IPR058625">
    <property type="entry name" value="MdtA-like_BSH"/>
</dbReference>
<name>I4C3A3_DESTA</name>
<dbReference type="GO" id="GO:0005886">
    <property type="term" value="C:plasma membrane"/>
    <property type="evidence" value="ECO:0007669"/>
    <property type="project" value="TreeGrafter"/>
</dbReference>
<dbReference type="FunFam" id="2.40.420.20:FF:000001">
    <property type="entry name" value="Efflux RND transporter periplasmic adaptor subunit"/>
    <property type="match status" value="1"/>
</dbReference>
<dbReference type="AlphaFoldDB" id="I4C3A3"/>
<keyword evidence="3" id="KW-0175">Coiled coil</keyword>
<sequence length="397" mass="44152">MRFLNAAYRSSLLVMAVLVLVAGCGQQPKTQGPPPLPEVTWSHPARDDVTQYMEYTGTTAAIESVDVRARVSGYLNSIHFEPRARVNSGDLLFVIDPRPYRAKVEQAQAAVDTQKAALRIREIELEKYSNLGTKEVVAQLKIDDVKAARDMAKAELERAKANLEAAKLELDYTSVVSPISGRVSRNMLDVGNLVGANENTLLASIVNDHFVYVYFNMSEADLLRLIRTFRRDNPNVVLTHAPREEVPVTMGLADENGYPHRGKLDYTDVRLDSSTGTIQMRAVFPNEDGILFPGMFARLRIPAQTRKALLVPDMAVFTDQAGKYVLVCNDQDTVEVRRVRTAESVQEFRVIESGLNQKDRVIINGLQRARPGTMVKGSQSQLHISNAAAAYPELLRN</sequence>
<dbReference type="Pfam" id="PF25876">
    <property type="entry name" value="HH_MFP_RND"/>
    <property type="match status" value="1"/>
</dbReference>
<dbReference type="Pfam" id="PF25917">
    <property type="entry name" value="BSH_RND"/>
    <property type="match status" value="1"/>
</dbReference>
<gene>
    <name evidence="9" type="ordered locus">Desti_1331</name>
</gene>
<dbReference type="EMBL" id="CP003360">
    <property type="protein sequence ID" value="AFM24044.1"/>
    <property type="molecule type" value="Genomic_DNA"/>
</dbReference>
<dbReference type="PANTHER" id="PTHR30158">
    <property type="entry name" value="ACRA/E-RELATED COMPONENT OF DRUG EFFLUX TRANSPORTER"/>
    <property type="match status" value="1"/>
</dbReference>
<feature type="domain" description="Multidrug resistance protein MdtA-like alpha-helical hairpin" evidence="5">
    <location>
        <begin position="105"/>
        <end position="173"/>
    </location>
</feature>
<dbReference type="STRING" id="706587.Desti_1331"/>
<evidence type="ECO:0000259" key="7">
    <source>
        <dbReference type="Pfam" id="PF25944"/>
    </source>
</evidence>
<dbReference type="SUPFAM" id="SSF111369">
    <property type="entry name" value="HlyD-like secretion proteins"/>
    <property type="match status" value="1"/>
</dbReference>
<dbReference type="NCBIfam" id="TIGR01730">
    <property type="entry name" value="RND_mfp"/>
    <property type="match status" value="1"/>
</dbReference>
<evidence type="ECO:0000256" key="4">
    <source>
        <dbReference type="SAM" id="SignalP"/>
    </source>
</evidence>
<dbReference type="InterPro" id="IPR058624">
    <property type="entry name" value="MdtA-like_HH"/>
</dbReference>
<feature type="domain" description="Multidrug resistance protein MdtA-like C-terminal permuted SH3" evidence="8">
    <location>
        <begin position="308"/>
        <end position="368"/>
    </location>
</feature>
<dbReference type="PROSITE" id="PS51257">
    <property type="entry name" value="PROKAR_LIPOPROTEIN"/>
    <property type="match status" value="1"/>
</dbReference>
<dbReference type="Gene3D" id="2.40.50.100">
    <property type="match status" value="1"/>
</dbReference>
<keyword evidence="10" id="KW-1185">Reference proteome</keyword>
<organism evidence="9 10">
    <name type="scientific">Desulfomonile tiedjei (strain ATCC 49306 / DSM 6799 / DCB-1)</name>
    <dbReference type="NCBI Taxonomy" id="706587"/>
    <lineage>
        <taxon>Bacteria</taxon>
        <taxon>Pseudomonadati</taxon>
        <taxon>Thermodesulfobacteriota</taxon>
        <taxon>Desulfomonilia</taxon>
        <taxon>Desulfomonilales</taxon>
        <taxon>Desulfomonilaceae</taxon>
        <taxon>Desulfomonile</taxon>
    </lineage>
</organism>
<dbReference type="GO" id="GO:0046677">
    <property type="term" value="P:response to antibiotic"/>
    <property type="evidence" value="ECO:0007669"/>
    <property type="project" value="TreeGrafter"/>
</dbReference>
<comment type="subcellular location">
    <subcellularLocation>
        <location evidence="1">Cell envelope</location>
    </subcellularLocation>
</comment>
<dbReference type="Gene3D" id="2.40.30.170">
    <property type="match status" value="1"/>
</dbReference>
<evidence type="ECO:0000259" key="6">
    <source>
        <dbReference type="Pfam" id="PF25917"/>
    </source>
</evidence>
<dbReference type="InterPro" id="IPR058627">
    <property type="entry name" value="MdtA-like_C"/>
</dbReference>
<dbReference type="RefSeq" id="WP_014809195.1">
    <property type="nucleotide sequence ID" value="NC_018025.1"/>
</dbReference>
<protein>
    <submittedName>
        <fullName evidence="9">RND family efflux transporter, MFP subunit</fullName>
    </submittedName>
</protein>
<accession>I4C3A3</accession>
<dbReference type="PANTHER" id="PTHR30158:SF10">
    <property type="entry name" value="CATION EFFLUX PUMP"/>
    <property type="match status" value="1"/>
</dbReference>
<dbReference type="eggNOG" id="COG0845">
    <property type="taxonomic scope" value="Bacteria"/>
</dbReference>
<dbReference type="InterPro" id="IPR058626">
    <property type="entry name" value="MdtA-like_b-barrel"/>
</dbReference>
<feature type="domain" description="Multidrug resistance protein MdtA-like beta-barrel" evidence="7">
    <location>
        <begin position="211"/>
        <end position="303"/>
    </location>
</feature>
<feature type="signal peptide" evidence="4">
    <location>
        <begin position="1"/>
        <end position="22"/>
    </location>
</feature>
<evidence type="ECO:0000259" key="8">
    <source>
        <dbReference type="Pfam" id="PF25967"/>
    </source>
</evidence>
<dbReference type="Pfam" id="PF25967">
    <property type="entry name" value="RND-MFP_C"/>
    <property type="match status" value="1"/>
</dbReference>
<comment type="similarity">
    <text evidence="2">Belongs to the membrane fusion protein (MFP) (TC 8.A.1) family.</text>
</comment>
<proteinExistence type="inferred from homology"/>
<dbReference type="OrthoDB" id="9772050at2"/>
<dbReference type="GO" id="GO:0030313">
    <property type="term" value="C:cell envelope"/>
    <property type="evidence" value="ECO:0007669"/>
    <property type="project" value="UniProtKB-SubCell"/>
</dbReference>
<evidence type="ECO:0000259" key="5">
    <source>
        <dbReference type="Pfam" id="PF25876"/>
    </source>
</evidence>
<evidence type="ECO:0000256" key="2">
    <source>
        <dbReference type="ARBA" id="ARBA00009477"/>
    </source>
</evidence>
<evidence type="ECO:0000313" key="9">
    <source>
        <dbReference type="EMBL" id="AFM24044.1"/>
    </source>
</evidence>
<dbReference type="Gene3D" id="2.40.420.20">
    <property type="match status" value="1"/>
</dbReference>
<feature type="domain" description="Multidrug resistance protein MdtA-like barrel-sandwich hybrid" evidence="6">
    <location>
        <begin position="64"/>
        <end position="203"/>
    </location>
</feature>
<dbReference type="KEGG" id="dti:Desti_1331"/>
<evidence type="ECO:0000256" key="3">
    <source>
        <dbReference type="SAM" id="Coils"/>
    </source>
</evidence>
<dbReference type="Proteomes" id="UP000006055">
    <property type="component" value="Chromosome"/>
</dbReference>
<keyword evidence="4" id="KW-0732">Signal</keyword>
<feature type="chain" id="PRO_5003687280" evidence="4">
    <location>
        <begin position="23"/>
        <end position="397"/>
    </location>
</feature>